<accession>A0A4C1VFC9</accession>
<dbReference type="EMBL" id="BGZK01000326">
    <property type="protein sequence ID" value="GBP36977.1"/>
    <property type="molecule type" value="Genomic_DNA"/>
</dbReference>
<name>A0A4C1VFC9_EUMVA</name>
<keyword evidence="2" id="KW-1185">Reference proteome</keyword>
<proteinExistence type="predicted"/>
<protein>
    <submittedName>
        <fullName evidence="1">Uncharacterized protein</fullName>
    </submittedName>
</protein>
<comment type="caution">
    <text evidence="1">The sequence shown here is derived from an EMBL/GenBank/DDBJ whole genome shotgun (WGS) entry which is preliminary data.</text>
</comment>
<evidence type="ECO:0000313" key="1">
    <source>
        <dbReference type="EMBL" id="GBP36977.1"/>
    </source>
</evidence>
<evidence type="ECO:0000313" key="2">
    <source>
        <dbReference type="Proteomes" id="UP000299102"/>
    </source>
</evidence>
<reference evidence="1 2" key="1">
    <citation type="journal article" date="2019" name="Commun. Biol.">
        <title>The bagworm genome reveals a unique fibroin gene that provides high tensile strength.</title>
        <authorList>
            <person name="Kono N."/>
            <person name="Nakamura H."/>
            <person name="Ohtoshi R."/>
            <person name="Tomita M."/>
            <person name="Numata K."/>
            <person name="Arakawa K."/>
        </authorList>
    </citation>
    <scope>NUCLEOTIDE SEQUENCE [LARGE SCALE GENOMIC DNA]</scope>
</reference>
<gene>
    <name evidence="1" type="ORF">EVAR_96970_1</name>
</gene>
<dbReference type="Proteomes" id="UP000299102">
    <property type="component" value="Unassembled WGS sequence"/>
</dbReference>
<organism evidence="1 2">
    <name type="scientific">Eumeta variegata</name>
    <name type="common">Bagworm moth</name>
    <name type="synonym">Eumeta japonica</name>
    <dbReference type="NCBI Taxonomy" id="151549"/>
    <lineage>
        <taxon>Eukaryota</taxon>
        <taxon>Metazoa</taxon>
        <taxon>Ecdysozoa</taxon>
        <taxon>Arthropoda</taxon>
        <taxon>Hexapoda</taxon>
        <taxon>Insecta</taxon>
        <taxon>Pterygota</taxon>
        <taxon>Neoptera</taxon>
        <taxon>Endopterygota</taxon>
        <taxon>Lepidoptera</taxon>
        <taxon>Glossata</taxon>
        <taxon>Ditrysia</taxon>
        <taxon>Tineoidea</taxon>
        <taxon>Psychidae</taxon>
        <taxon>Oiketicinae</taxon>
        <taxon>Eumeta</taxon>
    </lineage>
</organism>
<dbReference type="AlphaFoldDB" id="A0A4C1VFC9"/>
<sequence length="149" mass="16644">MQVEPLLTLAKAVPEVRSICVGMLENSCLYAAFTDSIPILTSHFREGEVDVTTILCTIGIRRVRQAAECRRGVQYNARKSVAVKLVTKALQWRKIQTPGRRSKSRRALNLRVASFAGNSEWQSFVRCTVAAGVWRVIRLQRMPSVAAAK</sequence>
<dbReference type="OrthoDB" id="10054259at2759"/>